<feature type="compositionally biased region" description="Low complexity" evidence="1">
    <location>
        <begin position="16"/>
        <end position="39"/>
    </location>
</feature>
<feature type="region of interest" description="Disordered" evidence="1">
    <location>
        <begin position="132"/>
        <end position="167"/>
    </location>
</feature>
<evidence type="ECO:0000256" key="1">
    <source>
        <dbReference type="SAM" id="MobiDB-lite"/>
    </source>
</evidence>
<evidence type="ECO:0000313" key="2">
    <source>
        <dbReference type="EMBL" id="CAG8950561.1"/>
    </source>
</evidence>
<comment type="caution">
    <text evidence="2">The sequence shown here is derived from an EMBL/GenBank/DDBJ whole genome shotgun (WGS) entry which is preliminary data.</text>
</comment>
<feature type="region of interest" description="Disordered" evidence="1">
    <location>
        <begin position="1"/>
        <end position="82"/>
    </location>
</feature>
<evidence type="ECO:0000313" key="3">
    <source>
        <dbReference type="Proteomes" id="UP000696280"/>
    </source>
</evidence>
<organism evidence="2 3">
    <name type="scientific">Hymenoscyphus fraxineus</name>
    <dbReference type="NCBI Taxonomy" id="746836"/>
    <lineage>
        <taxon>Eukaryota</taxon>
        <taxon>Fungi</taxon>
        <taxon>Dikarya</taxon>
        <taxon>Ascomycota</taxon>
        <taxon>Pezizomycotina</taxon>
        <taxon>Leotiomycetes</taxon>
        <taxon>Helotiales</taxon>
        <taxon>Helotiaceae</taxon>
        <taxon>Hymenoscyphus</taxon>
    </lineage>
</organism>
<keyword evidence="3" id="KW-1185">Reference proteome</keyword>
<dbReference type="OrthoDB" id="10342918at2759"/>
<dbReference type="AlphaFoldDB" id="A0A9N9KNU2"/>
<feature type="compositionally biased region" description="Basic and acidic residues" evidence="1">
    <location>
        <begin position="68"/>
        <end position="82"/>
    </location>
</feature>
<gene>
    <name evidence="2" type="ORF">HYFRA_00002770</name>
</gene>
<name>A0A9N9KNU2_9HELO</name>
<feature type="compositionally biased region" description="Polar residues" evidence="1">
    <location>
        <begin position="46"/>
        <end position="66"/>
    </location>
</feature>
<dbReference type="Proteomes" id="UP000696280">
    <property type="component" value="Unassembled WGS sequence"/>
</dbReference>
<sequence>MTIRDRVRRVLGGGSSTDSSLHSSRSSNFTTSSNATSSSKPREPSINLTSSLSRSMTFKSMKSIKSQKTKEERALEKWAKRDAKEWKRPSVKYPFRKSQQHQDILRAFEFNAPKKGENNSIWSGISPFASRRPSLTEPSTLQRVASGSGSVRRRNSLRKGSMSAPMVEEVERADHGCAVAIPEE</sequence>
<proteinExistence type="predicted"/>
<dbReference type="EMBL" id="CAJVRL010000038">
    <property type="protein sequence ID" value="CAG8950561.1"/>
    <property type="molecule type" value="Genomic_DNA"/>
</dbReference>
<protein>
    <submittedName>
        <fullName evidence="2">Uncharacterized protein</fullName>
    </submittedName>
</protein>
<accession>A0A9N9KNU2</accession>
<reference evidence="2" key="1">
    <citation type="submission" date="2021-07" db="EMBL/GenBank/DDBJ databases">
        <authorList>
            <person name="Durling M."/>
        </authorList>
    </citation>
    <scope>NUCLEOTIDE SEQUENCE</scope>
</reference>